<evidence type="ECO:0000313" key="3">
    <source>
        <dbReference type="Proteomes" id="UP000283634"/>
    </source>
</evidence>
<dbReference type="GeneID" id="40326772"/>
<dbReference type="AlphaFoldDB" id="A0A3S5IRR6"/>
<dbReference type="EMBL" id="MKGL01000067">
    <property type="protein sequence ID" value="RNF08379.1"/>
    <property type="molecule type" value="Genomic_DNA"/>
</dbReference>
<dbReference type="Proteomes" id="UP000283634">
    <property type="component" value="Unassembled WGS sequence"/>
</dbReference>
<gene>
    <name evidence="2" type="ORF">TraAM80_02839</name>
</gene>
<sequence length="119" mass="12840">MRRGAHQKVAPPKKANIGVLLVHCAHPHSKTVSPNPCGRPSPAAKRPMRQAPPHLWASASVDASSSCGHAITVRNSGDRPVSSNTSPYRPRHWRIPQAEEVTPASSRPTTIIYTVNAVM</sequence>
<proteinExistence type="predicted"/>
<evidence type="ECO:0000313" key="2">
    <source>
        <dbReference type="EMBL" id="RNF08379.1"/>
    </source>
</evidence>
<keyword evidence="3" id="KW-1185">Reference proteome</keyword>
<comment type="caution">
    <text evidence="2">The sequence shown here is derived from an EMBL/GenBank/DDBJ whole genome shotgun (WGS) entry which is preliminary data.</text>
</comment>
<accession>A0A3S5IRR6</accession>
<evidence type="ECO:0000256" key="1">
    <source>
        <dbReference type="SAM" id="MobiDB-lite"/>
    </source>
</evidence>
<organism evidence="2 3">
    <name type="scientific">Trypanosoma rangeli</name>
    <dbReference type="NCBI Taxonomy" id="5698"/>
    <lineage>
        <taxon>Eukaryota</taxon>
        <taxon>Discoba</taxon>
        <taxon>Euglenozoa</taxon>
        <taxon>Kinetoplastea</taxon>
        <taxon>Metakinetoplastina</taxon>
        <taxon>Trypanosomatida</taxon>
        <taxon>Trypanosomatidae</taxon>
        <taxon>Trypanosoma</taxon>
        <taxon>Herpetosoma</taxon>
    </lineage>
</organism>
<dbReference type="RefSeq" id="XP_029240352.1">
    <property type="nucleotide sequence ID" value="XM_029379830.1"/>
</dbReference>
<protein>
    <submittedName>
        <fullName evidence="2">Uncharacterized protein</fullName>
    </submittedName>
</protein>
<name>A0A3S5IRR6_TRYRA</name>
<feature type="region of interest" description="Disordered" evidence="1">
    <location>
        <begin position="27"/>
        <end position="92"/>
    </location>
</feature>
<reference evidence="2 3" key="1">
    <citation type="journal article" date="2018" name="BMC Genomics">
        <title>Genomic comparison of Trypanosoma conorhini and Trypanosoma rangeli to Trypanosoma cruzi strains of high and low virulence.</title>
        <authorList>
            <person name="Bradwell K.R."/>
            <person name="Koparde V.N."/>
            <person name="Matveyev A.V."/>
            <person name="Serrano M.G."/>
            <person name="Alves J.M."/>
            <person name="Parikh H."/>
            <person name="Huang B."/>
            <person name="Lee V."/>
            <person name="Espinosa-Alvarez O."/>
            <person name="Ortiz P.A."/>
            <person name="Costa-Martins A.G."/>
            <person name="Teixeira M.M."/>
            <person name="Buck G.A."/>
        </authorList>
    </citation>
    <scope>NUCLEOTIDE SEQUENCE [LARGE SCALE GENOMIC DNA]</scope>
    <source>
        <strain evidence="2 3">AM80</strain>
    </source>
</reference>